<dbReference type="PROSITE" id="PS50944">
    <property type="entry name" value="HTH_DTXR"/>
    <property type="match status" value="1"/>
</dbReference>
<keyword evidence="7" id="KW-0805">Transcription regulation</keyword>
<evidence type="ECO:0000259" key="15">
    <source>
        <dbReference type="PROSITE" id="PS50944"/>
    </source>
</evidence>
<protein>
    <recommendedName>
        <fullName evidence="4">Transcriptional regulator MntR</fullName>
    </recommendedName>
    <alternativeName>
        <fullName evidence="13">Manganese transport regulator</fullName>
    </alternativeName>
</protein>
<dbReference type="GO" id="GO:0046983">
    <property type="term" value="F:protein dimerization activity"/>
    <property type="evidence" value="ECO:0007669"/>
    <property type="project" value="InterPro"/>
</dbReference>
<evidence type="ECO:0000256" key="1">
    <source>
        <dbReference type="ARBA" id="ARBA00004496"/>
    </source>
</evidence>
<dbReference type="PANTHER" id="PTHR33238:SF11">
    <property type="entry name" value="TRANSCRIPTIONAL REGULATOR MNTR"/>
    <property type="match status" value="1"/>
</dbReference>
<keyword evidence="17" id="KW-1185">Reference proteome</keyword>
<evidence type="ECO:0000256" key="5">
    <source>
        <dbReference type="ARBA" id="ARBA00022490"/>
    </source>
</evidence>
<evidence type="ECO:0000313" key="17">
    <source>
        <dbReference type="Proteomes" id="UP000320176"/>
    </source>
</evidence>
<keyword evidence="9" id="KW-0010">Activator</keyword>
<dbReference type="SUPFAM" id="SSF46785">
    <property type="entry name" value="Winged helix' DNA-binding domain"/>
    <property type="match status" value="1"/>
</dbReference>
<dbReference type="InterPro" id="IPR050536">
    <property type="entry name" value="DtxR_MntR_Metal-Reg"/>
</dbReference>
<keyword evidence="5" id="KW-0963">Cytoplasm</keyword>
<gene>
    <name evidence="16" type="primary">mntR_2</name>
    <name evidence="16" type="ORF">Pla52n_68400</name>
</gene>
<organism evidence="16 17">
    <name type="scientific">Stieleria varia</name>
    <dbReference type="NCBI Taxonomy" id="2528005"/>
    <lineage>
        <taxon>Bacteria</taxon>
        <taxon>Pseudomonadati</taxon>
        <taxon>Planctomycetota</taxon>
        <taxon>Planctomycetia</taxon>
        <taxon>Pirellulales</taxon>
        <taxon>Pirellulaceae</taxon>
        <taxon>Stieleria</taxon>
    </lineage>
</organism>
<dbReference type="GO" id="GO:0046914">
    <property type="term" value="F:transition metal ion binding"/>
    <property type="evidence" value="ECO:0007669"/>
    <property type="project" value="InterPro"/>
</dbReference>
<dbReference type="Pfam" id="PF02742">
    <property type="entry name" value="Fe_dep_repr_C"/>
    <property type="match status" value="1"/>
</dbReference>
<dbReference type="InterPro" id="IPR036421">
    <property type="entry name" value="Fe_dep_repressor_sf"/>
</dbReference>
<proteinExistence type="inferred from homology"/>
<comment type="caution">
    <text evidence="16">The sequence shown here is derived from an EMBL/GenBank/DDBJ whole genome shotgun (WGS) entry which is preliminary data.</text>
</comment>
<evidence type="ECO:0000256" key="11">
    <source>
        <dbReference type="ARBA" id="ARBA00023211"/>
    </source>
</evidence>
<dbReference type="AlphaFoldDB" id="A0A5C5ZQK1"/>
<evidence type="ECO:0000256" key="2">
    <source>
        <dbReference type="ARBA" id="ARBA00007871"/>
    </source>
</evidence>
<dbReference type="PANTHER" id="PTHR33238">
    <property type="entry name" value="IRON (METAL) DEPENDENT REPRESSOR, DTXR FAMILY"/>
    <property type="match status" value="1"/>
</dbReference>
<dbReference type="InterPro" id="IPR036390">
    <property type="entry name" value="WH_DNA-bd_sf"/>
</dbReference>
<dbReference type="GO" id="GO:0005737">
    <property type="term" value="C:cytoplasm"/>
    <property type="evidence" value="ECO:0007669"/>
    <property type="project" value="UniProtKB-SubCell"/>
</dbReference>
<dbReference type="NCBIfam" id="NF008273">
    <property type="entry name" value="PRK11050.1"/>
    <property type="match status" value="1"/>
</dbReference>
<evidence type="ECO:0000256" key="10">
    <source>
        <dbReference type="ARBA" id="ARBA00023163"/>
    </source>
</evidence>
<dbReference type="OrthoDB" id="9791355at2"/>
<name>A0A5C5ZQK1_9BACT</name>
<feature type="domain" description="HTH dtxR-type" evidence="15">
    <location>
        <begin position="68"/>
        <end position="129"/>
    </location>
</feature>
<keyword evidence="8" id="KW-0238">DNA-binding</keyword>
<accession>A0A5C5ZQK1</accession>
<dbReference type="InterPro" id="IPR001367">
    <property type="entry name" value="Fe_dep_repressor"/>
</dbReference>
<dbReference type="InterPro" id="IPR022687">
    <property type="entry name" value="HTH_DTXR"/>
</dbReference>
<comment type="similarity">
    <text evidence="2">Belongs to the DtxR/MntR family.</text>
</comment>
<dbReference type="Gene3D" id="1.10.60.10">
    <property type="entry name" value="Iron dependent repressor, metal binding and dimerisation domain"/>
    <property type="match status" value="1"/>
</dbReference>
<evidence type="ECO:0000256" key="12">
    <source>
        <dbReference type="ARBA" id="ARBA00025185"/>
    </source>
</evidence>
<evidence type="ECO:0000256" key="6">
    <source>
        <dbReference type="ARBA" id="ARBA00022491"/>
    </source>
</evidence>
<keyword evidence="11" id="KW-0464">Manganese</keyword>
<feature type="region of interest" description="Disordered" evidence="14">
    <location>
        <begin position="14"/>
        <end position="69"/>
    </location>
</feature>
<evidence type="ECO:0000256" key="9">
    <source>
        <dbReference type="ARBA" id="ARBA00023159"/>
    </source>
</evidence>
<feature type="compositionally biased region" description="Basic and acidic residues" evidence="14">
    <location>
        <begin position="16"/>
        <end position="35"/>
    </location>
</feature>
<evidence type="ECO:0000256" key="4">
    <source>
        <dbReference type="ARBA" id="ARBA00022386"/>
    </source>
</evidence>
<sequence length="189" mass="20847">MLNFRQVGCFGPSSFPRERFPQEHWSESLAAEKSRSGASPTQAGSPAKNPARNSGGNNPYLRTRRDHASETAEDYVEAIDDVLREREVCRASDLAKCFAVSHVTVHRIVARLKDEGLLETEPYRPITLTAKGKRLAKKARERHELVYEFLLAIGVAPATAAVDAEGIEHHVSSETLDRLAAVLPTLSET</sequence>
<evidence type="ECO:0000256" key="3">
    <source>
        <dbReference type="ARBA" id="ARBA00011738"/>
    </source>
</evidence>
<dbReference type="InterPro" id="IPR022689">
    <property type="entry name" value="Iron_dep_repressor"/>
</dbReference>
<keyword evidence="10" id="KW-0804">Transcription</keyword>
<comment type="subunit">
    <text evidence="3">Homodimer.</text>
</comment>
<evidence type="ECO:0000256" key="13">
    <source>
        <dbReference type="ARBA" id="ARBA00032593"/>
    </source>
</evidence>
<dbReference type="GO" id="GO:0003700">
    <property type="term" value="F:DNA-binding transcription factor activity"/>
    <property type="evidence" value="ECO:0007669"/>
    <property type="project" value="InterPro"/>
</dbReference>
<evidence type="ECO:0000256" key="14">
    <source>
        <dbReference type="SAM" id="MobiDB-lite"/>
    </source>
</evidence>
<dbReference type="SMART" id="SM00529">
    <property type="entry name" value="HTH_DTXR"/>
    <property type="match status" value="1"/>
</dbReference>
<evidence type="ECO:0000313" key="16">
    <source>
        <dbReference type="EMBL" id="TWT89338.1"/>
    </source>
</evidence>
<dbReference type="Gene3D" id="1.10.10.10">
    <property type="entry name" value="Winged helix-like DNA-binding domain superfamily/Winged helix DNA-binding domain"/>
    <property type="match status" value="1"/>
</dbReference>
<comment type="subcellular location">
    <subcellularLocation>
        <location evidence="1">Cytoplasm</location>
    </subcellularLocation>
</comment>
<dbReference type="Proteomes" id="UP000320176">
    <property type="component" value="Unassembled WGS sequence"/>
</dbReference>
<dbReference type="GO" id="GO:0003677">
    <property type="term" value="F:DNA binding"/>
    <property type="evidence" value="ECO:0007669"/>
    <property type="project" value="UniProtKB-KW"/>
</dbReference>
<keyword evidence="6" id="KW-0678">Repressor</keyword>
<dbReference type="Pfam" id="PF01325">
    <property type="entry name" value="Fe_dep_repress"/>
    <property type="match status" value="1"/>
</dbReference>
<dbReference type="SUPFAM" id="SSF47979">
    <property type="entry name" value="Iron-dependent repressor protein, dimerization domain"/>
    <property type="match status" value="1"/>
</dbReference>
<dbReference type="InterPro" id="IPR036388">
    <property type="entry name" value="WH-like_DNA-bd_sf"/>
</dbReference>
<comment type="function">
    <text evidence="12">In the presence of manganese, represses expression of mntH and mntS. Up-regulates expression of mntP.</text>
</comment>
<evidence type="ECO:0000256" key="7">
    <source>
        <dbReference type="ARBA" id="ARBA00023015"/>
    </source>
</evidence>
<reference evidence="16 17" key="1">
    <citation type="submission" date="2019-02" db="EMBL/GenBank/DDBJ databases">
        <title>Deep-cultivation of Planctomycetes and their phenomic and genomic characterization uncovers novel biology.</title>
        <authorList>
            <person name="Wiegand S."/>
            <person name="Jogler M."/>
            <person name="Boedeker C."/>
            <person name="Pinto D."/>
            <person name="Vollmers J."/>
            <person name="Rivas-Marin E."/>
            <person name="Kohn T."/>
            <person name="Peeters S.H."/>
            <person name="Heuer A."/>
            <person name="Rast P."/>
            <person name="Oberbeckmann S."/>
            <person name="Bunk B."/>
            <person name="Jeske O."/>
            <person name="Meyerdierks A."/>
            <person name="Storesund J.E."/>
            <person name="Kallscheuer N."/>
            <person name="Luecker S."/>
            <person name="Lage O.M."/>
            <person name="Pohl T."/>
            <person name="Merkel B.J."/>
            <person name="Hornburger P."/>
            <person name="Mueller R.-W."/>
            <person name="Bruemmer F."/>
            <person name="Labrenz M."/>
            <person name="Spormann A.M."/>
            <person name="Op Den Camp H."/>
            <person name="Overmann J."/>
            <person name="Amann R."/>
            <person name="Jetten M.S.M."/>
            <person name="Mascher T."/>
            <person name="Medema M.H."/>
            <person name="Devos D.P."/>
            <person name="Kaster A.-K."/>
            <person name="Ovreas L."/>
            <person name="Rohde M."/>
            <person name="Galperin M.Y."/>
            <person name="Jogler C."/>
        </authorList>
    </citation>
    <scope>NUCLEOTIDE SEQUENCE [LARGE SCALE GENOMIC DNA]</scope>
    <source>
        <strain evidence="16 17">Pla52n</strain>
    </source>
</reference>
<evidence type="ECO:0000256" key="8">
    <source>
        <dbReference type="ARBA" id="ARBA00023125"/>
    </source>
</evidence>
<dbReference type="EMBL" id="SJPN01000024">
    <property type="protein sequence ID" value="TWT89338.1"/>
    <property type="molecule type" value="Genomic_DNA"/>
</dbReference>